<reference evidence="1 2" key="1">
    <citation type="journal article" date="2018" name="Nat. Biotechnol.">
        <title>A standardized bacterial taxonomy based on genome phylogeny substantially revises the tree of life.</title>
        <authorList>
            <person name="Parks D.H."/>
            <person name="Chuvochina M."/>
            <person name="Waite D.W."/>
            <person name="Rinke C."/>
            <person name="Skarshewski A."/>
            <person name="Chaumeil P.A."/>
            <person name="Hugenholtz P."/>
        </authorList>
    </citation>
    <scope>NUCLEOTIDE SEQUENCE [LARGE SCALE GENOMIC DNA]</scope>
    <source>
        <strain evidence="1">UBA9956</strain>
    </source>
</reference>
<dbReference type="AlphaFoldDB" id="A0A350H8F8"/>
<dbReference type="EMBL" id="DMZY01000043">
    <property type="protein sequence ID" value="HAV91824.1"/>
    <property type="molecule type" value="Genomic_DNA"/>
</dbReference>
<comment type="caution">
    <text evidence="1">The sequence shown here is derived from an EMBL/GenBank/DDBJ whole genome shotgun (WGS) entry which is preliminary data.</text>
</comment>
<dbReference type="Proteomes" id="UP000264062">
    <property type="component" value="Unassembled WGS sequence"/>
</dbReference>
<evidence type="ECO:0000313" key="2">
    <source>
        <dbReference type="Proteomes" id="UP000264062"/>
    </source>
</evidence>
<sequence length="299" mass="33200">MKKILIVALMIVLSVTAFSYTSLYNFSSGELNTPLYGKGAGSGNSEIFYNPALNPSLMFSKDRYYVAVGFYGISHRETHSQYIFDTYDNTVGKKNIYDNSFLYGEPSYIMGYMPLGAVSLSLGYENLISKDYTYNKTYRDDNYVILYDESEASIGNINGYFLSSSYAVWKIKAGINLSILQGDGTNEYSVIYVDPAKTDSSYSIDEQYSGVRAGAAITYSPVASLEIVGLYHMQTIVKNSVGADYTGTDTLSLSYDTDYILPNTVGLGLKYSPINRMPSSLMLNAVYERWTELNGAKTE</sequence>
<gene>
    <name evidence="1" type="ORF">DCW38_01405</name>
</gene>
<evidence type="ECO:0000313" key="1">
    <source>
        <dbReference type="EMBL" id="HAV91824.1"/>
    </source>
</evidence>
<feature type="non-terminal residue" evidence="1">
    <location>
        <position position="299"/>
    </location>
</feature>
<protein>
    <submittedName>
        <fullName evidence="1">Uncharacterized protein</fullName>
    </submittedName>
</protein>
<name>A0A350H8F8_UNCW3</name>
<proteinExistence type="predicted"/>
<organism evidence="1 2">
    <name type="scientific">candidate division WOR-3 bacterium</name>
    <dbReference type="NCBI Taxonomy" id="2052148"/>
    <lineage>
        <taxon>Bacteria</taxon>
        <taxon>Bacteria division WOR-3</taxon>
    </lineage>
</organism>
<accession>A0A350H8F8</accession>